<comment type="caution">
    <text evidence="1">The sequence shown here is derived from an EMBL/GenBank/DDBJ whole genome shotgun (WGS) entry which is preliminary data.</text>
</comment>
<organism evidence="1 2">
    <name type="scientific">Rotaria magnacalcarata</name>
    <dbReference type="NCBI Taxonomy" id="392030"/>
    <lineage>
        <taxon>Eukaryota</taxon>
        <taxon>Metazoa</taxon>
        <taxon>Spiralia</taxon>
        <taxon>Gnathifera</taxon>
        <taxon>Rotifera</taxon>
        <taxon>Eurotatoria</taxon>
        <taxon>Bdelloidea</taxon>
        <taxon>Philodinida</taxon>
        <taxon>Philodinidae</taxon>
        <taxon>Rotaria</taxon>
    </lineage>
</organism>
<dbReference type="Gene3D" id="3.30.420.10">
    <property type="entry name" value="Ribonuclease H-like superfamily/Ribonuclease H"/>
    <property type="match status" value="1"/>
</dbReference>
<proteinExistence type="predicted"/>
<name>A0A821EWD7_9BILA</name>
<evidence type="ECO:0000313" key="2">
    <source>
        <dbReference type="Proteomes" id="UP000663866"/>
    </source>
</evidence>
<dbReference type="AlphaFoldDB" id="A0A821EWD7"/>
<dbReference type="InterPro" id="IPR036397">
    <property type="entry name" value="RNaseH_sf"/>
</dbReference>
<feature type="non-terminal residue" evidence="1">
    <location>
        <position position="34"/>
    </location>
</feature>
<dbReference type="GO" id="GO:0003676">
    <property type="term" value="F:nucleic acid binding"/>
    <property type="evidence" value="ECO:0007669"/>
    <property type="project" value="InterPro"/>
</dbReference>
<accession>A0A821EWD7</accession>
<sequence>MSKEAQRIADHLLTLFYQFEPCKILQSDNGREFT</sequence>
<gene>
    <name evidence="1" type="ORF">OVN521_LOCUS46609</name>
</gene>
<dbReference type="Proteomes" id="UP000663866">
    <property type="component" value="Unassembled WGS sequence"/>
</dbReference>
<dbReference type="EMBL" id="CAJOBG010084574">
    <property type="protein sequence ID" value="CAF4643729.1"/>
    <property type="molecule type" value="Genomic_DNA"/>
</dbReference>
<protein>
    <recommendedName>
        <fullName evidence="3">Integrase catalytic domain-containing protein</fullName>
    </recommendedName>
</protein>
<evidence type="ECO:0000313" key="1">
    <source>
        <dbReference type="EMBL" id="CAF4643729.1"/>
    </source>
</evidence>
<keyword evidence="2" id="KW-1185">Reference proteome</keyword>
<evidence type="ECO:0008006" key="3">
    <source>
        <dbReference type="Google" id="ProtNLM"/>
    </source>
</evidence>
<reference evidence="1" key="1">
    <citation type="submission" date="2021-02" db="EMBL/GenBank/DDBJ databases">
        <authorList>
            <person name="Nowell W R."/>
        </authorList>
    </citation>
    <scope>NUCLEOTIDE SEQUENCE</scope>
</reference>